<dbReference type="Gene3D" id="3.30.565.10">
    <property type="entry name" value="Histidine kinase-like ATPase, C-terminal domain"/>
    <property type="match status" value="1"/>
</dbReference>
<evidence type="ECO:0000313" key="13">
    <source>
        <dbReference type="Proteomes" id="UP000235828"/>
    </source>
</evidence>
<keyword evidence="8" id="KW-0902">Two-component regulatory system</keyword>
<dbReference type="Proteomes" id="UP000235828">
    <property type="component" value="Chromosome B"/>
</dbReference>
<evidence type="ECO:0000256" key="6">
    <source>
        <dbReference type="ARBA" id="ARBA00022679"/>
    </source>
</evidence>
<evidence type="ECO:0000256" key="10">
    <source>
        <dbReference type="SAM" id="SignalP"/>
    </source>
</evidence>
<keyword evidence="7 12" id="KW-0418">Kinase</keyword>
<evidence type="ECO:0000313" key="12">
    <source>
        <dbReference type="EMBL" id="SON52042.1"/>
    </source>
</evidence>
<feature type="transmembrane region" description="Helical" evidence="9">
    <location>
        <begin position="233"/>
        <end position="257"/>
    </location>
</feature>
<dbReference type="InterPro" id="IPR036890">
    <property type="entry name" value="HATPase_C_sf"/>
</dbReference>
<dbReference type="SUPFAM" id="SSF47384">
    <property type="entry name" value="Homodimeric domain of signal transducing histidine kinase"/>
    <property type="match status" value="1"/>
</dbReference>
<dbReference type="GO" id="GO:0000155">
    <property type="term" value="F:phosphorelay sensor kinase activity"/>
    <property type="evidence" value="ECO:0007669"/>
    <property type="project" value="InterPro"/>
</dbReference>
<dbReference type="SUPFAM" id="SSF55874">
    <property type="entry name" value="ATPase domain of HSP90 chaperone/DNA topoisomerase II/histidine kinase"/>
    <property type="match status" value="1"/>
</dbReference>
<protein>
    <recommendedName>
        <fullName evidence="3">histidine kinase</fullName>
        <ecNumber evidence="3">2.7.13.3</ecNumber>
    </recommendedName>
</protein>
<accession>A0A2N8ZJH8</accession>
<evidence type="ECO:0000256" key="8">
    <source>
        <dbReference type="ARBA" id="ARBA00023012"/>
    </source>
</evidence>
<dbReference type="PANTHER" id="PTHR44936:SF9">
    <property type="entry name" value="SENSOR PROTEIN CREC"/>
    <property type="match status" value="1"/>
</dbReference>
<dbReference type="InterPro" id="IPR003661">
    <property type="entry name" value="HisK_dim/P_dom"/>
</dbReference>
<dbReference type="OrthoDB" id="5593498at2"/>
<evidence type="ECO:0000259" key="11">
    <source>
        <dbReference type="SMART" id="SM00387"/>
    </source>
</evidence>
<keyword evidence="6" id="KW-0808">Transferase</keyword>
<dbReference type="EC" id="2.7.13.3" evidence="3"/>
<dbReference type="PANTHER" id="PTHR44936">
    <property type="entry name" value="SENSOR PROTEIN CREC"/>
    <property type="match status" value="1"/>
</dbReference>
<evidence type="ECO:0000256" key="4">
    <source>
        <dbReference type="ARBA" id="ARBA00022475"/>
    </source>
</evidence>
<comment type="subcellular location">
    <subcellularLocation>
        <location evidence="2">Cell membrane</location>
        <topology evidence="2">Multi-pass membrane protein</topology>
    </subcellularLocation>
</comment>
<feature type="signal peptide" evidence="10">
    <location>
        <begin position="1"/>
        <end position="20"/>
    </location>
</feature>
<dbReference type="InterPro" id="IPR021821">
    <property type="entry name" value="VxrA_SD"/>
</dbReference>
<dbReference type="SMART" id="SM00387">
    <property type="entry name" value="HATPase_c"/>
    <property type="match status" value="1"/>
</dbReference>
<evidence type="ECO:0000256" key="5">
    <source>
        <dbReference type="ARBA" id="ARBA00022553"/>
    </source>
</evidence>
<sequence length="470" mass="53542">MIGRLYILCLASLFSGVTFGQNLQSQWQALYQNLWQKTPLTLSQNAISEYPNALWMDASRYPNFENINWHDLRTLNSVASQCRPVEQANNALQPAIGFELALCRGTPLSEDWFAINDVLHPAGGSYADRYLANRGKLAQSSSNKILRFTSISNPLNPLHHKLSSLSESGKEALINGYRAWMEGDTLWLSGESGWKAVPTNIWHPLVTEANITLQGDSCTFTYSNLCISKKQPLGVSIQVLLLFLGSVLLAFLLRLSYLKHKQRKEKRFILQLLTHELRTPITSLGLTIDMFRHHFDSLDDDVQDVFWRLVSDYQRLSQLTQNSKAYLSAEKSTTLLYQTGPLGDWLSHHCDKHEVQYSLNKDDEISLPYYWLAICLENLIRNAKQHGKGVVTVTAHLTTTLVIEVKDEGEFPTLWQKIFQQREAIKNNDNMGIGLDIVEHLIQMVNGKMTIHRNPTRCILELPYEHNSTD</sequence>
<reference evidence="12 13" key="1">
    <citation type="submission" date="2017-10" db="EMBL/GenBank/DDBJ databases">
        <authorList>
            <person name="Banno H."/>
            <person name="Chua N.-H."/>
        </authorList>
    </citation>
    <scope>NUCLEOTIDE SEQUENCE [LARGE SCALE GENOMIC DNA]</scope>
    <source>
        <strain evidence="12">Vibrio tapetis CECT4600</strain>
    </source>
</reference>
<evidence type="ECO:0000256" key="1">
    <source>
        <dbReference type="ARBA" id="ARBA00000085"/>
    </source>
</evidence>
<dbReference type="InterPro" id="IPR036097">
    <property type="entry name" value="HisK_dim/P_sf"/>
</dbReference>
<keyword evidence="9" id="KW-0812">Transmembrane</keyword>
<comment type="catalytic activity">
    <reaction evidence="1">
        <text>ATP + protein L-histidine = ADP + protein N-phospho-L-histidine.</text>
        <dbReference type="EC" id="2.7.13.3"/>
    </reaction>
</comment>
<feature type="domain" description="Histidine kinase/HSP90-like ATPase" evidence="11">
    <location>
        <begin position="367"/>
        <end position="466"/>
    </location>
</feature>
<dbReference type="InterPro" id="IPR003594">
    <property type="entry name" value="HATPase_dom"/>
</dbReference>
<dbReference type="AlphaFoldDB" id="A0A2N8ZJH8"/>
<name>A0A2N8ZJH8_9VIBR</name>
<keyword evidence="5" id="KW-0597">Phosphoprotein</keyword>
<proteinExistence type="predicted"/>
<keyword evidence="13" id="KW-1185">Reference proteome</keyword>
<evidence type="ECO:0000256" key="9">
    <source>
        <dbReference type="SAM" id="Phobius"/>
    </source>
</evidence>
<keyword evidence="9" id="KW-0472">Membrane</keyword>
<dbReference type="EMBL" id="LT960612">
    <property type="protein sequence ID" value="SON52042.1"/>
    <property type="molecule type" value="Genomic_DNA"/>
</dbReference>
<dbReference type="CDD" id="cd00082">
    <property type="entry name" value="HisKA"/>
    <property type="match status" value="1"/>
</dbReference>
<keyword evidence="9" id="KW-1133">Transmembrane helix</keyword>
<dbReference type="Pfam" id="PF11884">
    <property type="entry name" value="DUF3404"/>
    <property type="match status" value="1"/>
</dbReference>
<evidence type="ECO:0000256" key="7">
    <source>
        <dbReference type="ARBA" id="ARBA00022777"/>
    </source>
</evidence>
<keyword evidence="10" id="KW-0732">Signal</keyword>
<dbReference type="Pfam" id="PF02518">
    <property type="entry name" value="HATPase_c"/>
    <property type="match status" value="1"/>
</dbReference>
<evidence type="ECO:0000256" key="3">
    <source>
        <dbReference type="ARBA" id="ARBA00012438"/>
    </source>
</evidence>
<keyword evidence="4" id="KW-1003">Cell membrane</keyword>
<organism evidence="12 13">
    <name type="scientific">Vibrio tapetis subsp. tapetis</name>
    <dbReference type="NCBI Taxonomy" id="1671868"/>
    <lineage>
        <taxon>Bacteria</taxon>
        <taxon>Pseudomonadati</taxon>
        <taxon>Pseudomonadota</taxon>
        <taxon>Gammaproteobacteria</taxon>
        <taxon>Vibrionales</taxon>
        <taxon>Vibrionaceae</taxon>
        <taxon>Vibrio</taxon>
    </lineage>
</organism>
<gene>
    <name evidence="12" type="ORF">VTAP4600_B0431</name>
</gene>
<dbReference type="RefSeq" id="WP_102524389.1">
    <property type="nucleotide sequence ID" value="NZ_LT960612.1"/>
</dbReference>
<evidence type="ECO:0000256" key="2">
    <source>
        <dbReference type="ARBA" id="ARBA00004651"/>
    </source>
</evidence>
<feature type="chain" id="PRO_5014770308" description="histidine kinase" evidence="10">
    <location>
        <begin position="21"/>
        <end position="470"/>
    </location>
</feature>
<dbReference type="Gene3D" id="1.10.287.130">
    <property type="match status" value="1"/>
</dbReference>
<dbReference type="KEGG" id="vta:B0431"/>
<dbReference type="InterPro" id="IPR050980">
    <property type="entry name" value="2C_sensor_his_kinase"/>
</dbReference>